<dbReference type="AlphaFoldDB" id="A0A0A9ALM4"/>
<proteinExistence type="predicted"/>
<reference evidence="2" key="1">
    <citation type="submission" date="2014-09" db="EMBL/GenBank/DDBJ databases">
        <authorList>
            <person name="Magalhaes I.L.F."/>
            <person name="Oliveira U."/>
            <person name="Santos F.R."/>
            <person name="Vidigal T.H.D.A."/>
            <person name="Brescovit A.D."/>
            <person name="Santos A.J."/>
        </authorList>
    </citation>
    <scope>NUCLEOTIDE SEQUENCE</scope>
    <source>
        <tissue evidence="2">Shoot tissue taken approximately 20 cm above the soil surface</tissue>
    </source>
</reference>
<feature type="compositionally biased region" description="Polar residues" evidence="1">
    <location>
        <begin position="67"/>
        <end position="98"/>
    </location>
</feature>
<accession>A0A0A9ALM4</accession>
<evidence type="ECO:0000313" key="2">
    <source>
        <dbReference type="EMBL" id="JAD52579.1"/>
    </source>
</evidence>
<dbReference type="EMBL" id="GBRH01245316">
    <property type="protein sequence ID" value="JAD52579.1"/>
    <property type="molecule type" value="Transcribed_RNA"/>
</dbReference>
<feature type="region of interest" description="Disordered" evidence="1">
    <location>
        <begin position="65"/>
        <end position="105"/>
    </location>
</feature>
<sequence>MAFDLVPLASIIMTFESPLTNFKFRMTTASKASSTSLPPLSIFFIGPLISGEATLAYLDLAPRRRSGTPSVSLKSSGRTSISTAFPSFFNRSNVSSGDKSPEYPP</sequence>
<name>A0A0A9ALM4_ARUDO</name>
<reference evidence="2" key="2">
    <citation type="journal article" date="2015" name="Data Brief">
        <title>Shoot transcriptome of the giant reed, Arundo donax.</title>
        <authorList>
            <person name="Barrero R.A."/>
            <person name="Guerrero F.D."/>
            <person name="Moolhuijzen P."/>
            <person name="Goolsby J.A."/>
            <person name="Tidwell J."/>
            <person name="Bellgard S.E."/>
            <person name="Bellgard M.I."/>
        </authorList>
    </citation>
    <scope>NUCLEOTIDE SEQUENCE</scope>
    <source>
        <tissue evidence="2">Shoot tissue taken approximately 20 cm above the soil surface</tissue>
    </source>
</reference>
<protein>
    <submittedName>
        <fullName evidence="2">Uncharacterized protein</fullName>
    </submittedName>
</protein>
<evidence type="ECO:0000256" key="1">
    <source>
        <dbReference type="SAM" id="MobiDB-lite"/>
    </source>
</evidence>
<organism evidence="2">
    <name type="scientific">Arundo donax</name>
    <name type="common">Giant reed</name>
    <name type="synonym">Donax arundinaceus</name>
    <dbReference type="NCBI Taxonomy" id="35708"/>
    <lineage>
        <taxon>Eukaryota</taxon>
        <taxon>Viridiplantae</taxon>
        <taxon>Streptophyta</taxon>
        <taxon>Embryophyta</taxon>
        <taxon>Tracheophyta</taxon>
        <taxon>Spermatophyta</taxon>
        <taxon>Magnoliopsida</taxon>
        <taxon>Liliopsida</taxon>
        <taxon>Poales</taxon>
        <taxon>Poaceae</taxon>
        <taxon>PACMAD clade</taxon>
        <taxon>Arundinoideae</taxon>
        <taxon>Arundineae</taxon>
        <taxon>Arundo</taxon>
    </lineage>
</organism>